<dbReference type="Gene3D" id="3.40.50.300">
    <property type="entry name" value="P-loop containing nucleotide triphosphate hydrolases"/>
    <property type="match status" value="2"/>
</dbReference>
<dbReference type="EMBL" id="QRUJ01000021">
    <property type="protein sequence ID" value="RGR52503.1"/>
    <property type="molecule type" value="Genomic_DNA"/>
</dbReference>
<evidence type="ECO:0000256" key="3">
    <source>
        <dbReference type="ARBA" id="ARBA00022692"/>
    </source>
</evidence>
<evidence type="ECO:0000256" key="2">
    <source>
        <dbReference type="ARBA" id="ARBA00022475"/>
    </source>
</evidence>
<dbReference type="Proteomes" id="UP000266066">
    <property type="component" value="Unassembled WGS sequence"/>
</dbReference>
<keyword evidence="5" id="KW-0472">Membrane</keyword>
<dbReference type="AlphaFoldDB" id="A0A395UYN4"/>
<gene>
    <name evidence="7" type="ORF">DWY38_14190</name>
</gene>
<dbReference type="InterPro" id="IPR019476">
    <property type="entry name" value="T4SS_TraD_DNA-bd"/>
</dbReference>
<dbReference type="GO" id="GO:0005886">
    <property type="term" value="C:plasma membrane"/>
    <property type="evidence" value="ECO:0007669"/>
    <property type="project" value="UniProtKB-SubCell"/>
</dbReference>
<dbReference type="PANTHER" id="PTHR37937:SF1">
    <property type="entry name" value="CONJUGATIVE TRANSFER: DNA TRANSPORT"/>
    <property type="match status" value="1"/>
</dbReference>
<dbReference type="PANTHER" id="PTHR37937">
    <property type="entry name" value="CONJUGATIVE TRANSFER: DNA TRANSPORT"/>
    <property type="match status" value="1"/>
</dbReference>
<sequence length="474" mass="53985">MSFDYRKNFIEDQINWSGRTGKNENVYSKELFGGNIEANSVPVWTAESSEHPYAVLTDPSTGLKIGINGDRLGLGMLVIGAPGTGKTNFINANLKSILENMQPKDFAIVFDSKGDYLSEFGGMIEDKDKIVVGTGEEYRSLTYCHNLFAEIMPRGMDGRLVYSTDSDTDALDFSTQLFSKMHSETQPIFPAMAEQIFAAVIVYFMRTYWRTDQTKLNNKELLQFFSCSTNEDIKKILSLDYMQDYRKCLDYIAGKSSETQGVNSYLGAVLRKMFIGPFADSNHEREFSMRKVVYGSQKKVVFIEYDLQRGNVLAPMYGMLIDRALAYSLGGRDKIKKNKYFFLDEALQLPKLEHLQDSTNFGRSQGMKVICGSQNIEGFESLYGESGARNMLSSFQNLVVFKVSDYNTRKFVIQRLGENYINHSISAQQQSFNVQREGHTIEDWQLLSLKKGEAVVSLAWEEPFLFKMPLYQRM</sequence>
<comment type="caution">
    <text evidence="7">The sequence shown here is derived from an EMBL/GenBank/DDBJ whole genome shotgun (WGS) entry which is preliminary data.</text>
</comment>
<evidence type="ECO:0000256" key="5">
    <source>
        <dbReference type="ARBA" id="ARBA00023136"/>
    </source>
</evidence>
<accession>A0A395UYN4</accession>
<reference evidence="7 8" key="1">
    <citation type="submission" date="2018-08" db="EMBL/GenBank/DDBJ databases">
        <title>A genome reference for cultivated species of the human gut microbiota.</title>
        <authorList>
            <person name="Zou Y."/>
            <person name="Xue W."/>
            <person name="Luo G."/>
        </authorList>
    </citation>
    <scope>NUCLEOTIDE SEQUENCE [LARGE SCALE GENOMIC DNA]</scope>
    <source>
        <strain evidence="7 8">AF25-15</strain>
    </source>
</reference>
<feature type="domain" description="Type IV secretion system coupling protein TraD DNA-binding" evidence="6">
    <location>
        <begin position="75"/>
        <end position="441"/>
    </location>
</feature>
<dbReference type="CDD" id="cd01127">
    <property type="entry name" value="TrwB_TraG_TraD_VirD4"/>
    <property type="match status" value="1"/>
</dbReference>
<keyword evidence="3" id="KW-0812">Transmembrane</keyword>
<dbReference type="RefSeq" id="WP_118392559.1">
    <property type="nucleotide sequence ID" value="NZ_QRUJ01000021.1"/>
</dbReference>
<evidence type="ECO:0000313" key="7">
    <source>
        <dbReference type="EMBL" id="RGR52503.1"/>
    </source>
</evidence>
<dbReference type="InterPro" id="IPR027417">
    <property type="entry name" value="P-loop_NTPase"/>
</dbReference>
<evidence type="ECO:0000256" key="1">
    <source>
        <dbReference type="ARBA" id="ARBA00004651"/>
    </source>
</evidence>
<dbReference type="SUPFAM" id="SSF52540">
    <property type="entry name" value="P-loop containing nucleoside triphosphate hydrolases"/>
    <property type="match status" value="1"/>
</dbReference>
<keyword evidence="2" id="KW-1003">Cell membrane</keyword>
<evidence type="ECO:0000256" key="4">
    <source>
        <dbReference type="ARBA" id="ARBA00022989"/>
    </source>
</evidence>
<dbReference type="InterPro" id="IPR051539">
    <property type="entry name" value="T4SS-coupling_protein"/>
</dbReference>
<name>A0A395UYN4_9FIRM</name>
<proteinExistence type="predicted"/>
<organism evidence="7 8">
    <name type="scientific">Agathobacter rectalis</name>
    <dbReference type="NCBI Taxonomy" id="39491"/>
    <lineage>
        <taxon>Bacteria</taxon>
        <taxon>Bacillati</taxon>
        <taxon>Bacillota</taxon>
        <taxon>Clostridia</taxon>
        <taxon>Lachnospirales</taxon>
        <taxon>Lachnospiraceae</taxon>
        <taxon>Agathobacter</taxon>
    </lineage>
</organism>
<keyword evidence="4" id="KW-1133">Transmembrane helix</keyword>
<dbReference type="Pfam" id="PF10412">
    <property type="entry name" value="TrwB_AAD_bind"/>
    <property type="match status" value="1"/>
</dbReference>
<evidence type="ECO:0000259" key="6">
    <source>
        <dbReference type="Pfam" id="PF10412"/>
    </source>
</evidence>
<evidence type="ECO:0000313" key="8">
    <source>
        <dbReference type="Proteomes" id="UP000266066"/>
    </source>
</evidence>
<protein>
    <recommendedName>
        <fullName evidence="6">Type IV secretion system coupling protein TraD DNA-binding domain-containing protein</fullName>
    </recommendedName>
</protein>
<comment type="subcellular location">
    <subcellularLocation>
        <location evidence="1">Cell membrane</location>
        <topology evidence="1">Multi-pass membrane protein</topology>
    </subcellularLocation>
</comment>